<accession>B6HW42</accession>
<sequence>MELTLESRNPLLKPAPQTRSRGEWSTGVDLYLKGVRGGVRDDQECGSTNDILILVNCVGLMKTALTNAEGGENLIQLSPRNSGDYANLLFNGRRQIIPRHCQRLPITPNSG</sequence>
<reference evidence="2 3" key="1">
    <citation type="journal article" date="2008" name="Nat. Biotechnol.">
        <title>Genome sequencing and analysis of the filamentous fungus Penicillium chrysogenum.</title>
        <authorList>
            <person name="van den Berg M.A."/>
            <person name="Albang R."/>
            <person name="Albermann K."/>
            <person name="Badger J.H."/>
            <person name="Daran J.-M."/>
            <person name="Driessen A.J.M."/>
            <person name="Garcia-Estrada C."/>
            <person name="Fedorova N.D."/>
            <person name="Harris D.M."/>
            <person name="Heijne W.H.M."/>
            <person name="Joardar V.S."/>
            <person name="Kiel J.A.K.W."/>
            <person name="Kovalchuk A."/>
            <person name="Martin J.F."/>
            <person name="Nierman W.C."/>
            <person name="Nijland J.G."/>
            <person name="Pronk J.T."/>
            <person name="Roubos J.A."/>
            <person name="van der Klei I.J."/>
            <person name="van Peij N.N.M.E."/>
            <person name="Veenhuis M."/>
            <person name="von Doehren H."/>
            <person name="Wagner C."/>
            <person name="Wortman J.R."/>
            <person name="Bovenberg R.A.L."/>
        </authorList>
    </citation>
    <scope>NUCLEOTIDE SEQUENCE [LARGE SCALE GENOMIC DNA]</scope>
    <source>
        <strain evidence="3">ATCC 28089 / DSM 1075 / NRRL 1951 / Wisconsin 54-1255</strain>
    </source>
</reference>
<evidence type="ECO:0000313" key="3">
    <source>
        <dbReference type="Proteomes" id="UP000000724"/>
    </source>
</evidence>
<protein>
    <submittedName>
        <fullName evidence="2">Uncharacterized protein</fullName>
    </submittedName>
</protein>
<dbReference type="VEuPathDB" id="FungiDB:PCH_Pc22g23730"/>
<keyword evidence="3" id="KW-1185">Reference proteome</keyword>
<dbReference type="Proteomes" id="UP000000724">
    <property type="component" value="Contig Pc00c22"/>
</dbReference>
<name>B6HW42_PENRW</name>
<evidence type="ECO:0000256" key="1">
    <source>
        <dbReference type="SAM" id="MobiDB-lite"/>
    </source>
</evidence>
<dbReference type="EMBL" id="AM920437">
    <property type="protein sequence ID" value="CAP99661.1"/>
    <property type="molecule type" value="Genomic_DNA"/>
</dbReference>
<evidence type="ECO:0000313" key="2">
    <source>
        <dbReference type="EMBL" id="CAP99661.1"/>
    </source>
</evidence>
<dbReference type="AlphaFoldDB" id="B6HW42"/>
<proteinExistence type="predicted"/>
<organism evidence="2 3">
    <name type="scientific">Penicillium rubens (strain ATCC 28089 / DSM 1075 / NRRL 1951 / Wisconsin 54-1255)</name>
    <name type="common">Penicillium chrysogenum</name>
    <dbReference type="NCBI Taxonomy" id="500485"/>
    <lineage>
        <taxon>Eukaryota</taxon>
        <taxon>Fungi</taxon>
        <taxon>Dikarya</taxon>
        <taxon>Ascomycota</taxon>
        <taxon>Pezizomycotina</taxon>
        <taxon>Eurotiomycetes</taxon>
        <taxon>Eurotiomycetidae</taxon>
        <taxon>Eurotiales</taxon>
        <taxon>Aspergillaceae</taxon>
        <taxon>Penicillium</taxon>
        <taxon>Penicillium chrysogenum species complex</taxon>
    </lineage>
</organism>
<feature type="region of interest" description="Disordered" evidence="1">
    <location>
        <begin position="1"/>
        <end position="22"/>
    </location>
</feature>
<gene>
    <name evidence="2" type="ORF">Pc22g23730</name>
    <name evidence="2" type="ORF">PCH_Pc22g23730</name>
</gene>
<dbReference type="HOGENOM" id="CLU_2159256_0_0_1"/>